<sequence length="109" mass="12765">MGIIILLFFLNGKNASCNYFPNARMLEILRSKQRVYDADVIQLMTEKNIDSSEVANLLLYGDIDFSKSKVRQEPCRYYWIDGYIKEKETTIYVENCDTLVTIQKLTLHE</sequence>
<organism evidence="1 2">
    <name type="scientific">Aureibaculum marinum</name>
    <dbReference type="NCBI Taxonomy" id="2487930"/>
    <lineage>
        <taxon>Bacteria</taxon>
        <taxon>Pseudomonadati</taxon>
        <taxon>Bacteroidota</taxon>
        <taxon>Flavobacteriia</taxon>
        <taxon>Flavobacteriales</taxon>
        <taxon>Flavobacteriaceae</taxon>
        <taxon>Aureibaculum</taxon>
    </lineage>
</organism>
<reference evidence="1 2" key="1">
    <citation type="submission" date="2018-11" db="EMBL/GenBank/DDBJ databases">
        <title>Aureibaculum marinum gen. nov., sp. nov., a member of the family Flavobacteriaceae isolated from the Bohai Sea.</title>
        <authorList>
            <person name="Ji X."/>
        </authorList>
    </citation>
    <scope>NUCLEOTIDE SEQUENCE [LARGE SCALE GENOMIC DNA]</scope>
    <source>
        <strain evidence="1 2">BH-SD17</strain>
    </source>
</reference>
<accession>A0A3N4NIY8</accession>
<dbReference type="AlphaFoldDB" id="A0A3N4NIY8"/>
<protein>
    <submittedName>
        <fullName evidence="1">DUF4258 domain-containing protein</fullName>
    </submittedName>
</protein>
<dbReference type="EMBL" id="RPFJ01000012">
    <property type="protein sequence ID" value="RPD96181.1"/>
    <property type="molecule type" value="Genomic_DNA"/>
</dbReference>
<evidence type="ECO:0000313" key="2">
    <source>
        <dbReference type="Proteomes" id="UP000270856"/>
    </source>
</evidence>
<name>A0A3N4NIY8_9FLAO</name>
<proteinExistence type="predicted"/>
<comment type="caution">
    <text evidence="1">The sequence shown here is derived from an EMBL/GenBank/DDBJ whole genome shotgun (WGS) entry which is preliminary data.</text>
</comment>
<keyword evidence="2" id="KW-1185">Reference proteome</keyword>
<dbReference type="Proteomes" id="UP000270856">
    <property type="component" value="Unassembled WGS sequence"/>
</dbReference>
<gene>
    <name evidence="1" type="ORF">EGM88_10460</name>
</gene>
<evidence type="ECO:0000313" key="1">
    <source>
        <dbReference type="EMBL" id="RPD96181.1"/>
    </source>
</evidence>